<dbReference type="InterPro" id="IPR029278">
    <property type="entry name" value="Imm26"/>
</dbReference>
<evidence type="ECO:0008006" key="3">
    <source>
        <dbReference type="Google" id="ProtNLM"/>
    </source>
</evidence>
<evidence type="ECO:0000313" key="2">
    <source>
        <dbReference type="Proteomes" id="UP000007590"/>
    </source>
</evidence>
<dbReference type="AlphaFoldDB" id="H8KTQ7"/>
<gene>
    <name evidence="1" type="ordered locus">Solca_1559</name>
</gene>
<protein>
    <recommendedName>
        <fullName evidence="3">Immunity protein 26</fullName>
    </recommendedName>
</protein>
<sequence length="151" mass="17721">MKKQTRTIGSIVKIELNNGYHTYGRVLSDASFAIYDCRTNIEIQDPEIIVQKPILFIVAVYDSAVKNGRWLKVFNLPLEKELERLPFKYIQDKLDPNKFQIYDNGNIRPASKEECVGLERAAVWEPEHVEERIIDYYEGRNNKWVELFALK</sequence>
<organism evidence="1 2">
    <name type="scientific">Solitalea canadensis (strain ATCC 29591 / DSM 3403 / JCM 21819 / LMG 8368 / NBRC 15130 / NCIMB 12057 / USAM 9D)</name>
    <name type="common">Flexibacter canadensis</name>
    <dbReference type="NCBI Taxonomy" id="929556"/>
    <lineage>
        <taxon>Bacteria</taxon>
        <taxon>Pseudomonadati</taxon>
        <taxon>Bacteroidota</taxon>
        <taxon>Sphingobacteriia</taxon>
        <taxon>Sphingobacteriales</taxon>
        <taxon>Sphingobacteriaceae</taxon>
        <taxon>Solitalea</taxon>
    </lineage>
</organism>
<name>H8KTQ7_SOLCM</name>
<evidence type="ECO:0000313" key="1">
    <source>
        <dbReference type="EMBL" id="AFD06632.1"/>
    </source>
</evidence>
<dbReference type="HOGENOM" id="CLU_1682866_0_0_10"/>
<keyword evidence="2" id="KW-1185">Reference proteome</keyword>
<dbReference type="OrthoDB" id="3523981at2"/>
<proteinExistence type="predicted"/>
<dbReference type="Proteomes" id="UP000007590">
    <property type="component" value="Chromosome"/>
</dbReference>
<dbReference type="KEGG" id="scn:Solca_1559"/>
<dbReference type="eggNOG" id="ENOG50333TD">
    <property type="taxonomic scope" value="Bacteria"/>
</dbReference>
<dbReference type="EMBL" id="CP003349">
    <property type="protein sequence ID" value="AFD06632.1"/>
    <property type="molecule type" value="Genomic_DNA"/>
</dbReference>
<reference evidence="1" key="1">
    <citation type="submission" date="2012-02" db="EMBL/GenBank/DDBJ databases">
        <title>The complete genome of Solitalea canadensis DSM 3403.</title>
        <authorList>
            <consortium name="US DOE Joint Genome Institute (JGI-PGF)"/>
            <person name="Lucas S."/>
            <person name="Copeland A."/>
            <person name="Lapidus A."/>
            <person name="Glavina del Rio T."/>
            <person name="Dalin E."/>
            <person name="Tice H."/>
            <person name="Bruce D."/>
            <person name="Goodwin L."/>
            <person name="Pitluck S."/>
            <person name="Peters L."/>
            <person name="Ovchinnikova G."/>
            <person name="Lu M."/>
            <person name="Kyrpides N."/>
            <person name="Mavromatis K."/>
            <person name="Ivanova N."/>
            <person name="Brettin T."/>
            <person name="Detter J.C."/>
            <person name="Han C."/>
            <person name="Larimer F."/>
            <person name="Land M."/>
            <person name="Hauser L."/>
            <person name="Markowitz V."/>
            <person name="Cheng J.-F."/>
            <person name="Hugenholtz P."/>
            <person name="Woyke T."/>
            <person name="Wu D."/>
            <person name="Spring S."/>
            <person name="Schroeder M."/>
            <person name="Kopitz M."/>
            <person name="Brambilla E."/>
            <person name="Klenk H.-P."/>
            <person name="Eisen J.A."/>
        </authorList>
    </citation>
    <scope>NUCLEOTIDE SEQUENCE</scope>
    <source>
        <strain evidence="1">DSM 3403</strain>
    </source>
</reference>
<accession>H8KTQ7</accession>
<dbReference type="RefSeq" id="WP_014679859.1">
    <property type="nucleotide sequence ID" value="NC_017770.1"/>
</dbReference>
<dbReference type="Pfam" id="PF15428">
    <property type="entry name" value="Imm26"/>
    <property type="match status" value="1"/>
</dbReference>